<dbReference type="SUPFAM" id="SSF51735">
    <property type="entry name" value="NAD(P)-binding Rossmann-fold domains"/>
    <property type="match status" value="1"/>
</dbReference>
<proteinExistence type="inferred from homology"/>
<dbReference type="InterPro" id="IPR002347">
    <property type="entry name" value="SDR_fam"/>
</dbReference>
<dbReference type="Proteomes" id="UP000800200">
    <property type="component" value="Unassembled WGS sequence"/>
</dbReference>
<dbReference type="Gene3D" id="3.40.50.720">
    <property type="entry name" value="NAD(P)-binding Rossmann-like Domain"/>
    <property type="match status" value="1"/>
</dbReference>
<name>A0A6A6D7F9_9PEZI</name>
<gene>
    <name evidence="3" type="ORF">K469DRAFT_612462</name>
</gene>
<sequence length="130" mass="14223">FAPQADGTKEEIISRTVDEMVMKAGAIHGMVAVAGHTAHTPALDFTTDEIEQLWSIKGSIVFIASMASYRPNKRHLNISSASPQPPYGASKAGIRDMIHALVMEWAQHNIRVDSVCPGLVESTMMHWVPQ</sequence>
<dbReference type="InterPro" id="IPR036291">
    <property type="entry name" value="NAD(P)-bd_dom_sf"/>
</dbReference>
<dbReference type="PRINTS" id="PR00081">
    <property type="entry name" value="GDHRDH"/>
</dbReference>
<dbReference type="OrthoDB" id="417891at2759"/>
<evidence type="ECO:0000256" key="1">
    <source>
        <dbReference type="ARBA" id="ARBA00006484"/>
    </source>
</evidence>
<evidence type="ECO:0000256" key="2">
    <source>
        <dbReference type="ARBA" id="ARBA00023002"/>
    </source>
</evidence>
<protein>
    <submittedName>
        <fullName evidence="3">NAD(P)-binding protein</fullName>
    </submittedName>
</protein>
<dbReference type="EMBL" id="ML994756">
    <property type="protein sequence ID" value="KAF2174975.1"/>
    <property type="molecule type" value="Genomic_DNA"/>
</dbReference>
<evidence type="ECO:0000313" key="3">
    <source>
        <dbReference type="EMBL" id="KAF2174975.1"/>
    </source>
</evidence>
<reference evidence="3" key="1">
    <citation type="journal article" date="2020" name="Stud. Mycol.">
        <title>101 Dothideomycetes genomes: a test case for predicting lifestyles and emergence of pathogens.</title>
        <authorList>
            <person name="Haridas S."/>
            <person name="Albert R."/>
            <person name="Binder M."/>
            <person name="Bloem J."/>
            <person name="Labutti K."/>
            <person name="Salamov A."/>
            <person name="Andreopoulos B."/>
            <person name="Baker S."/>
            <person name="Barry K."/>
            <person name="Bills G."/>
            <person name="Bluhm B."/>
            <person name="Cannon C."/>
            <person name="Castanera R."/>
            <person name="Culley D."/>
            <person name="Daum C."/>
            <person name="Ezra D."/>
            <person name="Gonzalez J."/>
            <person name="Henrissat B."/>
            <person name="Kuo A."/>
            <person name="Liang C."/>
            <person name="Lipzen A."/>
            <person name="Lutzoni F."/>
            <person name="Magnuson J."/>
            <person name="Mondo S."/>
            <person name="Nolan M."/>
            <person name="Ohm R."/>
            <person name="Pangilinan J."/>
            <person name="Park H.-J."/>
            <person name="Ramirez L."/>
            <person name="Alfaro M."/>
            <person name="Sun H."/>
            <person name="Tritt A."/>
            <person name="Yoshinaga Y."/>
            <person name="Zwiers L.-H."/>
            <person name="Turgeon B."/>
            <person name="Goodwin S."/>
            <person name="Spatafora J."/>
            <person name="Crous P."/>
            <person name="Grigoriev I."/>
        </authorList>
    </citation>
    <scope>NUCLEOTIDE SEQUENCE</scope>
    <source>
        <strain evidence="3">CBS 207.26</strain>
    </source>
</reference>
<dbReference type="GO" id="GO:0016616">
    <property type="term" value="F:oxidoreductase activity, acting on the CH-OH group of donors, NAD or NADP as acceptor"/>
    <property type="evidence" value="ECO:0007669"/>
    <property type="project" value="TreeGrafter"/>
</dbReference>
<evidence type="ECO:0000313" key="4">
    <source>
        <dbReference type="Proteomes" id="UP000800200"/>
    </source>
</evidence>
<accession>A0A6A6D7F9</accession>
<dbReference type="PANTHER" id="PTHR42760">
    <property type="entry name" value="SHORT-CHAIN DEHYDROGENASES/REDUCTASES FAMILY MEMBER"/>
    <property type="match status" value="1"/>
</dbReference>
<organism evidence="3 4">
    <name type="scientific">Zopfia rhizophila CBS 207.26</name>
    <dbReference type="NCBI Taxonomy" id="1314779"/>
    <lineage>
        <taxon>Eukaryota</taxon>
        <taxon>Fungi</taxon>
        <taxon>Dikarya</taxon>
        <taxon>Ascomycota</taxon>
        <taxon>Pezizomycotina</taxon>
        <taxon>Dothideomycetes</taxon>
        <taxon>Dothideomycetes incertae sedis</taxon>
        <taxon>Zopfiaceae</taxon>
        <taxon>Zopfia</taxon>
    </lineage>
</organism>
<keyword evidence="2" id="KW-0560">Oxidoreductase</keyword>
<feature type="non-terminal residue" evidence="3">
    <location>
        <position position="1"/>
    </location>
</feature>
<keyword evidence="4" id="KW-1185">Reference proteome</keyword>
<dbReference type="PANTHER" id="PTHR42760:SF133">
    <property type="entry name" value="3-OXOACYL-[ACYL-CARRIER-PROTEIN] REDUCTASE"/>
    <property type="match status" value="1"/>
</dbReference>
<comment type="similarity">
    <text evidence="1">Belongs to the short-chain dehydrogenases/reductases (SDR) family.</text>
</comment>
<dbReference type="AlphaFoldDB" id="A0A6A6D7F9"/>
<dbReference type="Pfam" id="PF00106">
    <property type="entry name" value="adh_short"/>
    <property type="match status" value="1"/>
</dbReference>
<dbReference type="GO" id="GO:0048038">
    <property type="term" value="F:quinone binding"/>
    <property type="evidence" value="ECO:0007669"/>
    <property type="project" value="TreeGrafter"/>
</dbReference>
<dbReference type="GO" id="GO:0006633">
    <property type="term" value="P:fatty acid biosynthetic process"/>
    <property type="evidence" value="ECO:0007669"/>
    <property type="project" value="TreeGrafter"/>
</dbReference>